<name>A0A432ZGD5_9GAMM</name>
<dbReference type="EMBL" id="PIQF01000001">
    <property type="protein sequence ID" value="RUO77001.1"/>
    <property type="molecule type" value="Genomic_DNA"/>
</dbReference>
<accession>A0A432ZGD5</accession>
<organism evidence="1 2">
    <name type="scientific">Idiomarina seosinensis</name>
    <dbReference type="NCBI Taxonomy" id="281739"/>
    <lineage>
        <taxon>Bacteria</taxon>
        <taxon>Pseudomonadati</taxon>
        <taxon>Pseudomonadota</taxon>
        <taxon>Gammaproteobacteria</taxon>
        <taxon>Alteromonadales</taxon>
        <taxon>Idiomarinaceae</taxon>
        <taxon>Idiomarina</taxon>
    </lineage>
</organism>
<dbReference type="RefSeq" id="WP_126783272.1">
    <property type="nucleotide sequence ID" value="NZ_PIQF01000001.1"/>
</dbReference>
<protein>
    <submittedName>
        <fullName evidence="1">Uncharacterized protein</fullName>
    </submittedName>
</protein>
<dbReference type="OrthoDB" id="6315653at2"/>
<gene>
    <name evidence="1" type="ORF">CWI81_00390</name>
</gene>
<reference evidence="1 2" key="1">
    <citation type="journal article" date="2011" name="Front. Microbiol.">
        <title>Genomic signatures of strain selection and enhancement in Bacillus atrophaeus var. globigii, a historical biowarfare simulant.</title>
        <authorList>
            <person name="Gibbons H.S."/>
            <person name="Broomall S.M."/>
            <person name="McNew L.A."/>
            <person name="Daligault H."/>
            <person name="Chapman C."/>
            <person name="Bruce D."/>
            <person name="Karavis M."/>
            <person name="Krepps M."/>
            <person name="McGregor P.A."/>
            <person name="Hong C."/>
            <person name="Park K.H."/>
            <person name="Akmal A."/>
            <person name="Feldman A."/>
            <person name="Lin J.S."/>
            <person name="Chang W.E."/>
            <person name="Higgs B.W."/>
            <person name="Demirev P."/>
            <person name="Lindquist J."/>
            <person name="Liem A."/>
            <person name="Fochler E."/>
            <person name="Read T.D."/>
            <person name="Tapia R."/>
            <person name="Johnson S."/>
            <person name="Bishop-Lilly K.A."/>
            <person name="Detter C."/>
            <person name="Han C."/>
            <person name="Sozhamannan S."/>
            <person name="Rosenzweig C.N."/>
            <person name="Skowronski E.W."/>
        </authorList>
    </citation>
    <scope>NUCLEOTIDE SEQUENCE [LARGE SCALE GENOMIC DNA]</scope>
    <source>
        <strain evidence="1 2">CL-SP19</strain>
    </source>
</reference>
<evidence type="ECO:0000313" key="1">
    <source>
        <dbReference type="EMBL" id="RUO77001.1"/>
    </source>
</evidence>
<dbReference type="AlphaFoldDB" id="A0A432ZGD5"/>
<evidence type="ECO:0000313" key="2">
    <source>
        <dbReference type="Proteomes" id="UP000287908"/>
    </source>
</evidence>
<keyword evidence="2" id="KW-1185">Reference proteome</keyword>
<proteinExistence type="predicted"/>
<dbReference type="Proteomes" id="UP000287908">
    <property type="component" value="Unassembled WGS sequence"/>
</dbReference>
<dbReference type="PROSITE" id="PS51257">
    <property type="entry name" value="PROKAR_LIPOPROTEIN"/>
    <property type="match status" value="1"/>
</dbReference>
<sequence length="155" mass="17251">MKKIIAIAAVALFTGCTSQNYSDVSDSEAVINNLKVSEVGLPRTEEHQLHVKFDYTIKNYKALDGLYICSVLFATGKSELVTQIKENAPCQIDSKNGSVSMKWITPLSTRAGYSRKALKKMQLPLKYRVAIHQKKTESKNIVIGMSEPLYLAPKL</sequence>
<comment type="caution">
    <text evidence="1">The sequence shown here is derived from an EMBL/GenBank/DDBJ whole genome shotgun (WGS) entry which is preliminary data.</text>
</comment>